<feature type="compositionally biased region" description="Basic and acidic residues" evidence="1">
    <location>
        <begin position="62"/>
        <end position="71"/>
    </location>
</feature>
<reference evidence="2" key="2">
    <citation type="journal article" date="2023" name="BMC Genomics">
        <title>Pest status, molecular evolution, and epigenetic factors derived from the genome assembly of Frankliniella fusca, a thysanopteran phytovirus vector.</title>
        <authorList>
            <person name="Catto M.A."/>
            <person name="Labadie P.E."/>
            <person name="Jacobson A.L."/>
            <person name="Kennedy G.G."/>
            <person name="Srinivasan R."/>
            <person name="Hunt B.G."/>
        </authorList>
    </citation>
    <scope>NUCLEOTIDE SEQUENCE</scope>
    <source>
        <strain evidence="2">PL_HMW_Pooled</strain>
    </source>
</reference>
<comment type="caution">
    <text evidence="2">The sequence shown here is derived from an EMBL/GenBank/DDBJ whole genome shotgun (WGS) entry which is preliminary data.</text>
</comment>
<organism evidence="2 3">
    <name type="scientific">Frankliniella fusca</name>
    <dbReference type="NCBI Taxonomy" id="407009"/>
    <lineage>
        <taxon>Eukaryota</taxon>
        <taxon>Metazoa</taxon>
        <taxon>Ecdysozoa</taxon>
        <taxon>Arthropoda</taxon>
        <taxon>Hexapoda</taxon>
        <taxon>Insecta</taxon>
        <taxon>Pterygota</taxon>
        <taxon>Neoptera</taxon>
        <taxon>Paraneoptera</taxon>
        <taxon>Thysanoptera</taxon>
        <taxon>Terebrantia</taxon>
        <taxon>Thripoidea</taxon>
        <taxon>Thripidae</taxon>
        <taxon>Frankliniella</taxon>
    </lineage>
</organism>
<accession>A0AAE1GYG4</accession>
<protein>
    <submittedName>
        <fullName evidence="2">Potassium voltage-gated channel subfamily A member 1</fullName>
    </submittedName>
</protein>
<evidence type="ECO:0000313" key="2">
    <source>
        <dbReference type="EMBL" id="KAK3911636.1"/>
    </source>
</evidence>
<keyword evidence="3" id="KW-1185">Reference proteome</keyword>
<feature type="region of interest" description="Disordered" evidence="1">
    <location>
        <begin position="51"/>
        <end position="71"/>
    </location>
</feature>
<evidence type="ECO:0000256" key="1">
    <source>
        <dbReference type="SAM" id="MobiDB-lite"/>
    </source>
</evidence>
<reference evidence="2" key="1">
    <citation type="submission" date="2021-07" db="EMBL/GenBank/DDBJ databases">
        <authorList>
            <person name="Catto M.A."/>
            <person name="Jacobson A."/>
            <person name="Kennedy G."/>
            <person name="Labadie P."/>
            <person name="Hunt B.G."/>
            <person name="Srinivasan R."/>
        </authorList>
    </citation>
    <scope>NUCLEOTIDE SEQUENCE</scope>
    <source>
        <strain evidence="2">PL_HMW_Pooled</strain>
        <tissue evidence="2">Head</tissue>
    </source>
</reference>
<gene>
    <name evidence="2" type="ORF">KUF71_021297</name>
</gene>
<proteinExistence type="predicted"/>
<dbReference type="AlphaFoldDB" id="A0AAE1GYG4"/>
<evidence type="ECO:0000313" key="3">
    <source>
        <dbReference type="Proteomes" id="UP001219518"/>
    </source>
</evidence>
<name>A0AAE1GYG4_9NEOP</name>
<dbReference type="EMBL" id="JAHWGI010000283">
    <property type="protein sequence ID" value="KAK3911636.1"/>
    <property type="molecule type" value="Genomic_DNA"/>
</dbReference>
<dbReference type="Proteomes" id="UP001219518">
    <property type="component" value="Unassembled WGS sequence"/>
</dbReference>
<sequence length="181" mass="21407">MADECRLYAYKFESYLGSIKRILRSTHQPLQWLRNRDRECEGWLLQKDRSGRSPSEVTLKSRRPDEKKLEERHDGDQYRKILVLGFTLTASVNDCAFKTVDGEIGILSNFSVVEFPPENEGEESHMEVIPTKWFVNELRLSTYYPPKEDDKRAQRMVISLQNPDPLTWRTFNVKYHKSYED</sequence>